<keyword evidence="2 5" id="KW-0689">Ribosomal protein</keyword>
<comment type="similarity">
    <text evidence="1 5">Belongs to the bacterial ribosomal protein bL17 family.</text>
</comment>
<dbReference type="GO" id="GO:0006412">
    <property type="term" value="P:translation"/>
    <property type="evidence" value="ECO:0007669"/>
    <property type="project" value="InterPro"/>
</dbReference>
<dbReference type="AlphaFoldDB" id="A0A2H0BWR7"/>
<evidence type="ECO:0000256" key="2">
    <source>
        <dbReference type="ARBA" id="ARBA00022980"/>
    </source>
</evidence>
<dbReference type="GO" id="GO:0022625">
    <property type="term" value="C:cytosolic large ribosomal subunit"/>
    <property type="evidence" value="ECO:0007669"/>
    <property type="project" value="TreeGrafter"/>
</dbReference>
<keyword evidence="3 5" id="KW-0687">Ribonucleoprotein</keyword>
<dbReference type="Pfam" id="PF01196">
    <property type="entry name" value="Ribosomal_L17"/>
    <property type="match status" value="1"/>
</dbReference>
<dbReference type="GO" id="GO:0003735">
    <property type="term" value="F:structural constituent of ribosome"/>
    <property type="evidence" value="ECO:0007669"/>
    <property type="project" value="InterPro"/>
</dbReference>
<proteinExistence type="inferred from homology"/>
<dbReference type="InterPro" id="IPR036373">
    <property type="entry name" value="Ribosomal_bL17_sf"/>
</dbReference>
<evidence type="ECO:0000313" key="8">
    <source>
        <dbReference type="Proteomes" id="UP000231246"/>
    </source>
</evidence>
<reference evidence="7 8" key="1">
    <citation type="submission" date="2017-09" db="EMBL/GenBank/DDBJ databases">
        <title>Depth-based differentiation of microbial function through sediment-hosted aquifers and enrichment of novel symbionts in the deep terrestrial subsurface.</title>
        <authorList>
            <person name="Probst A.J."/>
            <person name="Ladd B."/>
            <person name="Jarett J.K."/>
            <person name="Geller-Mcgrath D.E."/>
            <person name="Sieber C.M."/>
            <person name="Emerson J.B."/>
            <person name="Anantharaman K."/>
            <person name="Thomas B.C."/>
            <person name="Malmstrom R."/>
            <person name="Stieglmeier M."/>
            <person name="Klingl A."/>
            <person name="Woyke T."/>
            <person name="Ryan C.M."/>
            <person name="Banfield J.F."/>
        </authorList>
    </citation>
    <scope>NUCLEOTIDE SEQUENCE [LARGE SCALE GENOMIC DNA]</scope>
    <source>
        <strain evidence="7">CG22_combo_CG10-13_8_21_14_all_38_20</strain>
    </source>
</reference>
<organism evidence="7 8">
    <name type="scientific">Candidatus Roizmanbacteria bacterium CG22_combo_CG10-13_8_21_14_all_38_20</name>
    <dbReference type="NCBI Taxonomy" id="1974862"/>
    <lineage>
        <taxon>Bacteria</taxon>
        <taxon>Candidatus Roizmaniibacteriota</taxon>
    </lineage>
</organism>
<dbReference type="PANTHER" id="PTHR14413:SF16">
    <property type="entry name" value="LARGE RIBOSOMAL SUBUNIT PROTEIN BL17M"/>
    <property type="match status" value="1"/>
</dbReference>
<evidence type="ECO:0000256" key="5">
    <source>
        <dbReference type="RuleBase" id="RU000660"/>
    </source>
</evidence>
<dbReference type="NCBIfam" id="TIGR00059">
    <property type="entry name" value="L17"/>
    <property type="match status" value="1"/>
</dbReference>
<evidence type="ECO:0000256" key="4">
    <source>
        <dbReference type="ARBA" id="ARBA00035494"/>
    </source>
</evidence>
<name>A0A2H0BWR7_9BACT</name>
<comment type="caution">
    <text evidence="7">The sequence shown here is derived from an EMBL/GenBank/DDBJ whole genome shotgun (WGS) entry which is preliminary data.</text>
</comment>
<evidence type="ECO:0000313" key="7">
    <source>
        <dbReference type="EMBL" id="PIP62127.1"/>
    </source>
</evidence>
<protein>
    <recommendedName>
        <fullName evidence="4 6">50S ribosomal protein L17</fullName>
    </recommendedName>
</protein>
<evidence type="ECO:0000256" key="3">
    <source>
        <dbReference type="ARBA" id="ARBA00023274"/>
    </source>
</evidence>
<accession>A0A2H0BWR7</accession>
<sequence length="133" mass="15297">MARHGKSFRLSRDKDHHKALFRNLISALILDERVKTTNAKAKALKSLIDRVVNNAKKEGTLTRTRGQLTNYLASKVALDKLYNDIIKRFPDRSSGYARNVRIGERQGDNATMMLVEWVVKSEEKIVKKEKKDE</sequence>
<evidence type="ECO:0000256" key="1">
    <source>
        <dbReference type="ARBA" id="ARBA00008777"/>
    </source>
</evidence>
<dbReference type="Proteomes" id="UP000231246">
    <property type="component" value="Unassembled WGS sequence"/>
</dbReference>
<dbReference type="InterPro" id="IPR000456">
    <property type="entry name" value="Ribosomal_bL17"/>
</dbReference>
<dbReference type="Gene3D" id="3.90.1030.10">
    <property type="entry name" value="Ribosomal protein L17"/>
    <property type="match status" value="1"/>
</dbReference>
<dbReference type="EMBL" id="PCTA01000003">
    <property type="protein sequence ID" value="PIP62127.1"/>
    <property type="molecule type" value="Genomic_DNA"/>
</dbReference>
<evidence type="ECO:0000256" key="6">
    <source>
        <dbReference type="RuleBase" id="RU000661"/>
    </source>
</evidence>
<dbReference type="SUPFAM" id="SSF64263">
    <property type="entry name" value="Prokaryotic ribosomal protein L17"/>
    <property type="match status" value="1"/>
</dbReference>
<dbReference type="PANTHER" id="PTHR14413">
    <property type="entry name" value="RIBOSOMAL PROTEIN L17"/>
    <property type="match status" value="1"/>
</dbReference>
<gene>
    <name evidence="7" type="primary">rplQ</name>
    <name evidence="7" type="ORF">COW99_00375</name>
</gene>